<dbReference type="InterPro" id="IPR000795">
    <property type="entry name" value="T_Tr_GTP-bd_dom"/>
</dbReference>
<keyword evidence="7" id="KW-0808">Transferase</keyword>
<dbReference type="PANTHER" id="PTHR43381:SF5">
    <property type="entry name" value="TR-TYPE G DOMAIN-CONTAINING PROTEIN"/>
    <property type="match status" value="1"/>
</dbReference>
<dbReference type="CDD" id="cd01887">
    <property type="entry name" value="IF2_eIF5B"/>
    <property type="match status" value="1"/>
</dbReference>
<dbReference type="AlphaFoldDB" id="L1LBJ7"/>
<dbReference type="GO" id="GO:0005525">
    <property type="term" value="F:GTP binding"/>
    <property type="evidence" value="ECO:0007669"/>
    <property type="project" value="UniProtKB-KW"/>
</dbReference>
<keyword evidence="8" id="KW-1185">Reference proteome</keyword>
<comment type="similarity">
    <text evidence="1">Belongs to the TRAFAC class translation factor GTPase superfamily. Classic translation factor GTPase family. IF-2 subfamily.</text>
</comment>
<evidence type="ECO:0000259" key="6">
    <source>
        <dbReference type="PROSITE" id="PS51722"/>
    </source>
</evidence>
<evidence type="ECO:0000313" key="8">
    <source>
        <dbReference type="Proteomes" id="UP000031512"/>
    </source>
</evidence>
<dbReference type="InterPro" id="IPR005225">
    <property type="entry name" value="Small_GTP-bd"/>
</dbReference>
<dbReference type="InterPro" id="IPR036925">
    <property type="entry name" value="TIF_IF2_dom3_sf"/>
</dbReference>
<dbReference type="InterPro" id="IPR015760">
    <property type="entry name" value="TIF_IF2"/>
</dbReference>
<dbReference type="eggNOG" id="KOG1145">
    <property type="taxonomic scope" value="Eukaryota"/>
</dbReference>
<dbReference type="InterPro" id="IPR009000">
    <property type="entry name" value="Transl_B-barrel_sf"/>
</dbReference>
<dbReference type="InterPro" id="IPR053905">
    <property type="entry name" value="EF-G-like_DII"/>
</dbReference>
<comment type="caution">
    <text evidence="7">The sequence shown here is derived from an EMBL/GenBank/DDBJ whole genome shotgun (WGS) entry which is preliminary data.</text>
</comment>
<dbReference type="Pfam" id="PF22042">
    <property type="entry name" value="EF-G_D2"/>
    <property type="match status" value="1"/>
</dbReference>
<dbReference type="SUPFAM" id="SSF50447">
    <property type="entry name" value="Translation proteins"/>
    <property type="match status" value="2"/>
</dbReference>
<evidence type="ECO:0000256" key="1">
    <source>
        <dbReference type="ARBA" id="ARBA00007733"/>
    </source>
</evidence>
<keyword evidence="3" id="KW-0547">Nucleotide-binding</keyword>
<dbReference type="KEGG" id="beq:BEWA_050160"/>
<dbReference type="NCBIfam" id="TIGR00231">
    <property type="entry name" value="small_GTP"/>
    <property type="match status" value="1"/>
</dbReference>
<organism evidence="7 8">
    <name type="scientific">Theileria equi strain WA</name>
    <dbReference type="NCBI Taxonomy" id="1537102"/>
    <lineage>
        <taxon>Eukaryota</taxon>
        <taxon>Sar</taxon>
        <taxon>Alveolata</taxon>
        <taxon>Apicomplexa</taxon>
        <taxon>Aconoidasida</taxon>
        <taxon>Piroplasmida</taxon>
        <taxon>Theileriidae</taxon>
        <taxon>Theileria</taxon>
    </lineage>
</organism>
<gene>
    <name evidence="7" type="ORF">BEWA_050160</name>
</gene>
<dbReference type="STRING" id="1537102.L1LBJ7"/>
<dbReference type="PANTHER" id="PTHR43381">
    <property type="entry name" value="TRANSLATION INITIATION FACTOR IF-2-RELATED"/>
    <property type="match status" value="1"/>
</dbReference>
<evidence type="ECO:0000256" key="5">
    <source>
        <dbReference type="ARBA" id="ARBA00023134"/>
    </source>
</evidence>
<dbReference type="GeneID" id="15803970"/>
<dbReference type="PROSITE" id="PS51722">
    <property type="entry name" value="G_TR_2"/>
    <property type="match status" value="1"/>
</dbReference>
<dbReference type="InterPro" id="IPR027417">
    <property type="entry name" value="P-loop_NTPase"/>
</dbReference>
<dbReference type="Pfam" id="PF00009">
    <property type="entry name" value="GTP_EFTU"/>
    <property type="match status" value="1"/>
</dbReference>
<dbReference type="Proteomes" id="UP000031512">
    <property type="component" value="Unassembled WGS sequence"/>
</dbReference>
<dbReference type="GO" id="GO:0005737">
    <property type="term" value="C:cytoplasm"/>
    <property type="evidence" value="ECO:0007669"/>
    <property type="project" value="TreeGrafter"/>
</dbReference>
<keyword evidence="5" id="KW-0342">GTP-binding</keyword>
<sequence length="785" mass="87581">MLHYQGYNESVVKTVKELIDAVSQHTCDEEFVKNQIIGLSSQLTDFRQLSPLSSLIINKTCNQKIRETIHNAFQQTKRVNYTNMYARTKMQIKKGFFNPFESLDTAPKMTIPEIKPLVIEPDEVDAILHAIQQRNVGKPISLSEPSISKKPTGARETVELMDYSKFISHKDTKGVENVQYISQLSCENLAKVVSLESSDYAENLKRMKAIALDIEADVSMLTVEEAEFILGEMGLLNSKIYEKGRRIAIERSVDEWIKRPIVVTIMGHVDHGKTTLLDRIQRTNIVKTEAGRITQKLGAFQVETAKGKITFVDTPGHAAFGAMRSRGIKCADVVILVISADDGIMPQTLEALDLIKKQDMPCIVAVNKIDVSTNEMKEAVRAEISKHLPDSPIVYISAKTGFNVNKVLGQIYETEKKLDAKTSPSSQGRAYVYESVQHPTRGKCLNMIVRDGTFKEGDFILCGHTYGRIRKMFDTSGEQITKTLPSQIVQVSWTQDIAASAGTFAIQCNSQAKANKLASLYLKRTQNTEESYDVTKQLNIDLIPEIKVVLRCCDQGGLDAVLQWIKTFNAEKRASADIEYLVERGYIKKDGNVQELLSLWNPICVVSKQIGPFNSNDIQIAETGQVSLLGFNVDLPSNVALPPIARTHKVIYHLFKDVEKMFKHYYGPTYSMKKEATLHVTRLGTTTLKGVGKKVAIGTVVKDGTVRMNLFFMLTRNGKIVAKDLTLSSMHSSKRSVTELEKGDGNNAILLNQDVDVRVGDELVAYSKEPLPPLFGSNIDCMLKV</sequence>
<accession>L1LBJ7</accession>
<feature type="domain" description="Tr-type G" evidence="6">
    <location>
        <begin position="258"/>
        <end position="427"/>
    </location>
</feature>
<dbReference type="Gene3D" id="3.40.50.10050">
    <property type="entry name" value="Translation initiation factor IF- 2, domain 3"/>
    <property type="match status" value="1"/>
</dbReference>
<keyword evidence="4" id="KW-0648">Protein biosynthesis</keyword>
<dbReference type="OrthoDB" id="360276at2759"/>
<protein>
    <submittedName>
        <fullName evidence="7">Translation initiation factor IF-2, putative</fullName>
        <ecNumber evidence="7">2.7.7.4</ecNumber>
    </submittedName>
</protein>
<proteinExistence type="inferred from homology"/>
<keyword evidence="2 7" id="KW-0396">Initiation factor</keyword>
<dbReference type="VEuPathDB" id="PiroplasmaDB:BEWA_050160"/>
<dbReference type="EC" id="2.7.7.4" evidence="7"/>
<evidence type="ECO:0000313" key="7">
    <source>
        <dbReference type="EMBL" id="EKX72548.1"/>
    </source>
</evidence>
<evidence type="ECO:0000256" key="3">
    <source>
        <dbReference type="ARBA" id="ARBA00022741"/>
    </source>
</evidence>
<evidence type="ECO:0000256" key="2">
    <source>
        <dbReference type="ARBA" id="ARBA00022540"/>
    </source>
</evidence>
<dbReference type="GO" id="GO:0003924">
    <property type="term" value="F:GTPase activity"/>
    <property type="evidence" value="ECO:0007669"/>
    <property type="project" value="InterPro"/>
</dbReference>
<dbReference type="Gene3D" id="3.40.50.300">
    <property type="entry name" value="P-loop containing nucleotide triphosphate hydrolases"/>
    <property type="match status" value="1"/>
</dbReference>
<dbReference type="Gene3D" id="2.40.30.10">
    <property type="entry name" value="Translation factors"/>
    <property type="match status" value="2"/>
</dbReference>
<dbReference type="GO" id="GO:0003743">
    <property type="term" value="F:translation initiation factor activity"/>
    <property type="evidence" value="ECO:0007669"/>
    <property type="project" value="UniProtKB-KW"/>
</dbReference>
<dbReference type="SUPFAM" id="SSF52156">
    <property type="entry name" value="Initiation factor IF2/eIF5b, domain 3"/>
    <property type="match status" value="1"/>
</dbReference>
<reference evidence="7 8" key="1">
    <citation type="journal article" date="2012" name="BMC Genomics">
        <title>Comparative genomic analysis and phylogenetic position of Theileria equi.</title>
        <authorList>
            <person name="Kappmeyer L.S."/>
            <person name="Thiagarajan M."/>
            <person name="Herndon D.R."/>
            <person name="Ramsay J.D."/>
            <person name="Caler E."/>
            <person name="Djikeng A."/>
            <person name="Gillespie J.J."/>
            <person name="Lau A.O."/>
            <person name="Roalson E.H."/>
            <person name="Silva J.C."/>
            <person name="Silva M.G."/>
            <person name="Suarez C.E."/>
            <person name="Ueti M.W."/>
            <person name="Nene V.M."/>
            <person name="Mealey R.H."/>
            <person name="Knowles D.P."/>
            <person name="Brayton K.A."/>
        </authorList>
    </citation>
    <scope>NUCLEOTIDE SEQUENCE [LARGE SCALE GENOMIC DNA]</scope>
    <source>
        <strain evidence="7 8">WA</strain>
    </source>
</reference>
<dbReference type="EMBL" id="ACOU01000007">
    <property type="protein sequence ID" value="EKX72548.1"/>
    <property type="molecule type" value="Genomic_DNA"/>
</dbReference>
<evidence type="ECO:0000256" key="4">
    <source>
        <dbReference type="ARBA" id="ARBA00022917"/>
    </source>
</evidence>
<dbReference type="SUPFAM" id="SSF52540">
    <property type="entry name" value="P-loop containing nucleoside triphosphate hydrolases"/>
    <property type="match status" value="1"/>
</dbReference>
<name>L1LBJ7_THEEQ</name>
<dbReference type="GO" id="GO:0004781">
    <property type="term" value="F:sulfate adenylyltransferase (ATP) activity"/>
    <property type="evidence" value="ECO:0007669"/>
    <property type="project" value="UniProtKB-EC"/>
</dbReference>
<keyword evidence="7" id="KW-0548">Nucleotidyltransferase</keyword>
<dbReference type="RefSeq" id="XP_004832000.1">
    <property type="nucleotide sequence ID" value="XM_004831943.1"/>
</dbReference>